<protein>
    <submittedName>
        <fullName evidence="3">DNA (Cytosine-5-)-methyltransferase</fullName>
    </submittedName>
</protein>
<evidence type="ECO:0000313" key="4">
    <source>
        <dbReference type="Proteomes" id="UP000268469"/>
    </source>
</evidence>
<evidence type="ECO:0000256" key="1">
    <source>
        <dbReference type="SAM" id="MobiDB-lite"/>
    </source>
</evidence>
<dbReference type="Proteomes" id="UP000268469">
    <property type="component" value="Unassembled WGS sequence"/>
</dbReference>
<proteinExistence type="predicted"/>
<dbReference type="Pfam" id="PF04480">
    <property type="entry name" value="DUF559"/>
    <property type="match status" value="1"/>
</dbReference>
<accession>A0A660SI51</accession>
<feature type="domain" description="DUF559" evidence="2">
    <location>
        <begin position="2"/>
        <end position="28"/>
    </location>
</feature>
<organism evidence="3 4">
    <name type="scientific">candidate division WOR-3 bacterium</name>
    <dbReference type="NCBI Taxonomy" id="2052148"/>
    <lineage>
        <taxon>Bacteria</taxon>
        <taxon>Bacteria division WOR-3</taxon>
    </lineage>
</organism>
<dbReference type="EMBL" id="QNBE01000070">
    <property type="protein sequence ID" value="RKX69701.1"/>
    <property type="molecule type" value="Genomic_DNA"/>
</dbReference>
<reference evidence="3 4" key="1">
    <citation type="submission" date="2018-06" db="EMBL/GenBank/DDBJ databases">
        <title>Extensive metabolic versatility and redundancy in microbially diverse, dynamic hydrothermal sediments.</title>
        <authorList>
            <person name="Dombrowski N."/>
            <person name="Teske A."/>
            <person name="Baker B.J."/>
        </authorList>
    </citation>
    <scope>NUCLEOTIDE SEQUENCE [LARGE SCALE GENOMIC DNA]</scope>
    <source>
        <strain evidence="3">B36_G15</strain>
    </source>
</reference>
<dbReference type="AlphaFoldDB" id="A0A660SI51"/>
<feature type="non-terminal residue" evidence="3">
    <location>
        <position position="1"/>
    </location>
</feature>
<dbReference type="InterPro" id="IPR007569">
    <property type="entry name" value="DUF559"/>
</dbReference>
<feature type="region of interest" description="Disordered" evidence="1">
    <location>
        <begin position="26"/>
        <end position="48"/>
    </location>
</feature>
<evidence type="ECO:0000259" key="2">
    <source>
        <dbReference type="Pfam" id="PF04480"/>
    </source>
</evidence>
<gene>
    <name evidence="3" type="ORF">DRP53_07420</name>
</gene>
<keyword evidence="3" id="KW-0489">Methyltransferase</keyword>
<sequence length="48" mass="5380">RGFTILRFWNNDVLRNIEGVLLEIRESISPSPHPSPTKGRGGKRSPPP</sequence>
<comment type="caution">
    <text evidence="3">The sequence shown here is derived from an EMBL/GenBank/DDBJ whole genome shotgun (WGS) entry which is preliminary data.</text>
</comment>
<name>A0A660SI51_UNCW3</name>
<evidence type="ECO:0000313" key="3">
    <source>
        <dbReference type="EMBL" id="RKX69701.1"/>
    </source>
</evidence>
<dbReference type="GO" id="GO:0008168">
    <property type="term" value="F:methyltransferase activity"/>
    <property type="evidence" value="ECO:0007669"/>
    <property type="project" value="UniProtKB-KW"/>
</dbReference>
<keyword evidence="3" id="KW-0808">Transferase</keyword>
<dbReference type="GO" id="GO:0032259">
    <property type="term" value="P:methylation"/>
    <property type="evidence" value="ECO:0007669"/>
    <property type="project" value="UniProtKB-KW"/>
</dbReference>